<dbReference type="GO" id="GO:0006281">
    <property type="term" value="P:DNA repair"/>
    <property type="evidence" value="ECO:0007669"/>
    <property type="project" value="UniProtKB-UniRule"/>
</dbReference>
<name>A0A2H0NF05_9BACT</name>
<gene>
    <name evidence="7" type="primary">recR</name>
    <name evidence="9" type="ORF">COV54_00950</name>
</gene>
<accession>A0A2H0NF05</accession>
<dbReference type="GO" id="GO:0003677">
    <property type="term" value="F:DNA binding"/>
    <property type="evidence" value="ECO:0007669"/>
    <property type="project" value="UniProtKB-UniRule"/>
</dbReference>
<keyword evidence="3 7" id="KW-0863">Zinc-finger</keyword>
<evidence type="ECO:0000313" key="9">
    <source>
        <dbReference type="EMBL" id="PIR07470.1"/>
    </source>
</evidence>
<evidence type="ECO:0000313" key="10">
    <source>
        <dbReference type="Proteomes" id="UP000228867"/>
    </source>
</evidence>
<dbReference type="EMBL" id="PCWR01000021">
    <property type="protein sequence ID" value="PIR07470.1"/>
    <property type="molecule type" value="Genomic_DNA"/>
</dbReference>
<proteinExistence type="inferred from homology"/>
<dbReference type="HAMAP" id="MF_00017">
    <property type="entry name" value="RecR"/>
    <property type="match status" value="1"/>
</dbReference>
<dbReference type="GO" id="GO:0006310">
    <property type="term" value="P:DNA recombination"/>
    <property type="evidence" value="ECO:0007669"/>
    <property type="project" value="UniProtKB-UniRule"/>
</dbReference>
<comment type="caution">
    <text evidence="7">Lacks conserved residue(s) required for the propagation of feature annotation.</text>
</comment>
<evidence type="ECO:0000256" key="3">
    <source>
        <dbReference type="ARBA" id="ARBA00022771"/>
    </source>
</evidence>
<comment type="caution">
    <text evidence="9">The sequence shown here is derived from an EMBL/GenBank/DDBJ whole genome shotgun (WGS) entry which is preliminary data.</text>
</comment>
<dbReference type="PROSITE" id="PS50880">
    <property type="entry name" value="TOPRIM"/>
    <property type="match status" value="1"/>
</dbReference>
<dbReference type="Pfam" id="PF21176">
    <property type="entry name" value="RecR_HhH"/>
    <property type="match status" value="1"/>
</dbReference>
<feature type="domain" description="Toprim" evidence="8">
    <location>
        <begin position="80"/>
        <end position="178"/>
    </location>
</feature>
<comment type="similarity">
    <text evidence="7">Belongs to the RecR family.</text>
</comment>
<dbReference type="InterPro" id="IPR000093">
    <property type="entry name" value="DNA_Rcmb_RecR"/>
</dbReference>
<dbReference type="PANTHER" id="PTHR30446">
    <property type="entry name" value="RECOMBINATION PROTEIN RECR"/>
    <property type="match status" value="1"/>
</dbReference>
<evidence type="ECO:0000256" key="7">
    <source>
        <dbReference type="HAMAP-Rule" id="MF_00017"/>
    </source>
</evidence>
<dbReference type="Pfam" id="PF21175">
    <property type="entry name" value="RecR_C"/>
    <property type="match status" value="1"/>
</dbReference>
<dbReference type="InterPro" id="IPR006171">
    <property type="entry name" value="TOPRIM_dom"/>
</dbReference>
<dbReference type="AlphaFoldDB" id="A0A2H0NF05"/>
<evidence type="ECO:0000256" key="5">
    <source>
        <dbReference type="ARBA" id="ARBA00023172"/>
    </source>
</evidence>
<keyword evidence="1 7" id="KW-0479">Metal-binding</keyword>
<dbReference type="InterPro" id="IPR023627">
    <property type="entry name" value="Rcmb_RecR"/>
</dbReference>
<keyword evidence="2 7" id="KW-0227">DNA damage</keyword>
<evidence type="ECO:0000256" key="6">
    <source>
        <dbReference type="ARBA" id="ARBA00023204"/>
    </source>
</evidence>
<dbReference type="PANTHER" id="PTHR30446:SF0">
    <property type="entry name" value="RECOMBINATION PROTEIN RECR"/>
    <property type="match status" value="1"/>
</dbReference>
<protein>
    <recommendedName>
        <fullName evidence="7">Recombination protein RecR</fullName>
    </recommendedName>
</protein>
<dbReference type="SUPFAM" id="SSF111304">
    <property type="entry name" value="Recombination protein RecR"/>
    <property type="match status" value="1"/>
</dbReference>
<comment type="function">
    <text evidence="7">May play a role in DNA repair. It seems to be involved in an RecBC-independent recombinational process of DNA repair. It may act with RecF and RecO.</text>
</comment>
<evidence type="ECO:0000256" key="2">
    <source>
        <dbReference type="ARBA" id="ARBA00022763"/>
    </source>
</evidence>
<keyword evidence="4 7" id="KW-0862">Zinc</keyword>
<reference evidence="9 10" key="1">
    <citation type="submission" date="2017-09" db="EMBL/GenBank/DDBJ databases">
        <title>Depth-based differentiation of microbial function through sediment-hosted aquifers and enrichment of novel symbionts in the deep terrestrial subsurface.</title>
        <authorList>
            <person name="Probst A.J."/>
            <person name="Ladd B."/>
            <person name="Jarett J.K."/>
            <person name="Geller-Mcgrath D.E."/>
            <person name="Sieber C.M."/>
            <person name="Emerson J.B."/>
            <person name="Anantharaman K."/>
            <person name="Thomas B.C."/>
            <person name="Malmstrom R."/>
            <person name="Stieglmeier M."/>
            <person name="Klingl A."/>
            <person name="Woyke T."/>
            <person name="Ryan C.M."/>
            <person name="Banfield J.F."/>
        </authorList>
    </citation>
    <scope>NUCLEOTIDE SEQUENCE [LARGE SCALE GENOMIC DNA]</scope>
    <source>
        <strain evidence="9">CG11_big_fil_rev_8_21_14_0_20_38_23</strain>
    </source>
</reference>
<dbReference type="Gene3D" id="3.40.1360.10">
    <property type="match status" value="1"/>
</dbReference>
<keyword evidence="5 7" id="KW-0233">DNA recombination</keyword>
<sequence length="199" mass="22658">MIPEPIRKFIESFSRLPSIGPRLASRLAFSLTLLDKQELEKIKQAIWGIQSLERCPNCFFFRQKSKKLCDICANPSRNPKIVAIVENETDLLALEQINRLNSHYLILGEITKDGLIQAEQKFRLQGLKNRIKKDLGGQLEELIIALNPNTFADLTSEIISQEFKTLAKTITRLGRGMPTGGEIEFADKETLIQALERRH</sequence>
<dbReference type="Proteomes" id="UP000228867">
    <property type="component" value="Unassembled WGS sequence"/>
</dbReference>
<evidence type="ECO:0000256" key="1">
    <source>
        <dbReference type="ARBA" id="ARBA00022723"/>
    </source>
</evidence>
<organism evidence="9 10">
    <name type="scientific">Candidatus Jorgensenbacteria bacterium CG11_big_fil_rev_8_21_14_0_20_38_23</name>
    <dbReference type="NCBI Taxonomy" id="1974594"/>
    <lineage>
        <taxon>Bacteria</taxon>
        <taxon>Candidatus Joergenseniibacteriota</taxon>
    </lineage>
</organism>
<keyword evidence="6 7" id="KW-0234">DNA repair</keyword>
<dbReference type="GO" id="GO:0008270">
    <property type="term" value="F:zinc ion binding"/>
    <property type="evidence" value="ECO:0007669"/>
    <property type="project" value="UniProtKB-KW"/>
</dbReference>
<evidence type="ECO:0000256" key="4">
    <source>
        <dbReference type="ARBA" id="ARBA00022833"/>
    </source>
</evidence>
<evidence type="ECO:0000259" key="8">
    <source>
        <dbReference type="PROSITE" id="PS50880"/>
    </source>
</evidence>
<dbReference type="Gene3D" id="1.10.8.420">
    <property type="entry name" value="RecR Domain 1"/>
    <property type="match status" value="1"/>
</dbReference>